<dbReference type="InterPro" id="IPR029017">
    <property type="entry name" value="Enolase-like_N"/>
</dbReference>
<keyword evidence="2" id="KW-1185">Reference proteome</keyword>
<protein>
    <submittedName>
        <fullName evidence="1">O-succinylbenzoate synthase</fullName>
    </submittedName>
</protein>
<sequence length="64" mass="7216">MSAPAVWGRPDRWLALESRPFAFRLPQPLQTFSGRLEDKRGWLLRLQATDGGVGWGEAAPLEPR</sequence>
<feature type="non-terminal residue" evidence="1">
    <location>
        <position position="64"/>
    </location>
</feature>
<accession>A0ABU5SZN3</accession>
<evidence type="ECO:0000313" key="1">
    <source>
        <dbReference type="EMBL" id="MEA5443487.1"/>
    </source>
</evidence>
<dbReference type="EMBL" id="JAYGHY010000052">
    <property type="protein sequence ID" value="MEA5443487.1"/>
    <property type="molecule type" value="Genomic_DNA"/>
</dbReference>
<dbReference type="SUPFAM" id="SSF54826">
    <property type="entry name" value="Enolase N-terminal domain-like"/>
    <property type="match status" value="1"/>
</dbReference>
<name>A0ABU5SZN3_9CYAN</name>
<organism evidence="1 2">
    <name type="scientific">Cyanobium gracile UHCC 0281</name>
    <dbReference type="NCBI Taxonomy" id="3110309"/>
    <lineage>
        <taxon>Bacteria</taxon>
        <taxon>Bacillati</taxon>
        <taxon>Cyanobacteriota</taxon>
        <taxon>Cyanophyceae</taxon>
        <taxon>Synechococcales</taxon>
        <taxon>Prochlorococcaceae</taxon>
        <taxon>Cyanobium</taxon>
    </lineage>
</organism>
<proteinExistence type="predicted"/>
<evidence type="ECO:0000313" key="2">
    <source>
        <dbReference type="Proteomes" id="UP001302329"/>
    </source>
</evidence>
<comment type="caution">
    <text evidence="1">The sequence shown here is derived from an EMBL/GenBank/DDBJ whole genome shotgun (WGS) entry which is preliminary data.</text>
</comment>
<dbReference type="Proteomes" id="UP001302329">
    <property type="component" value="Unassembled WGS sequence"/>
</dbReference>
<reference evidence="1 2" key="1">
    <citation type="submission" date="2023-12" db="EMBL/GenBank/DDBJ databases">
        <title>Baltic Sea Cyanobacteria.</title>
        <authorList>
            <person name="Delbaje E."/>
            <person name="Fewer D.P."/>
            <person name="Shishido T.K."/>
        </authorList>
    </citation>
    <scope>NUCLEOTIDE SEQUENCE [LARGE SCALE GENOMIC DNA]</scope>
    <source>
        <strain evidence="1 2">UHCC 0281</strain>
    </source>
</reference>
<gene>
    <name evidence="1" type="ORF">VB739_13065</name>
</gene>
<dbReference type="Gene3D" id="3.30.390.10">
    <property type="entry name" value="Enolase-like, N-terminal domain"/>
    <property type="match status" value="1"/>
</dbReference>